<dbReference type="OrthoDB" id="421745at2759"/>
<dbReference type="AlphaFoldDB" id="A0A1Q9C9V9"/>
<protein>
    <submittedName>
        <fullName evidence="2">Uncharacterized protein</fullName>
    </submittedName>
</protein>
<keyword evidence="1" id="KW-1133">Transmembrane helix</keyword>
<gene>
    <name evidence="2" type="ORF">AK812_SmicGene39968</name>
</gene>
<organism evidence="2 3">
    <name type="scientific">Symbiodinium microadriaticum</name>
    <name type="common">Dinoflagellate</name>
    <name type="synonym">Zooxanthella microadriatica</name>
    <dbReference type="NCBI Taxonomy" id="2951"/>
    <lineage>
        <taxon>Eukaryota</taxon>
        <taxon>Sar</taxon>
        <taxon>Alveolata</taxon>
        <taxon>Dinophyceae</taxon>
        <taxon>Suessiales</taxon>
        <taxon>Symbiodiniaceae</taxon>
        <taxon>Symbiodinium</taxon>
    </lineage>
</organism>
<feature type="transmembrane region" description="Helical" evidence="1">
    <location>
        <begin position="514"/>
        <end position="531"/>
    </location>
</feature>
<evidence type="ECO:0000256" key="1">
    <source>
        <dbReference type="SAM" id="Phobius"/>
    </source>
</evidence>
<comment type="caution">
    <text evidence="2">The sequence shown here is derived from an EMBL/GenBank/DDBJ whole genome shotgun (WGS) entry which is preliminary data.</text>
</comment>
<keyword evidence="1" id="KW-0812">Transmembrane</keyword>
<name>A0A1Q9C9V9_SYMMI</name>
<keyword evidence="3" id="KW-1185">Reference proteome</keyword>
<evidence type="ECO:0000313" key="3">
    <source>
        <dbReference type="Proteomes" id="UP000186817"/>
    </source>
</evidence>
<feature type="transmembrane region" description="Helical" evidence="1">
    <location>
        <begin position="416"/>
        <end position="436"/>
    </location>
</feature>
<sequence>MDVGDDNWFWAELQESHEVRDSFERLAETLEPERVDPKHEQDVVDAVRHCAEEVCRSPVTLTPMGSRFRGTDLIKAGGEQSDVDYALIVEGLPSTPAEHKELARRLEQHPMIHEVRIGRIAVSFRTCREGSSADVAWDIVPATSSHFNWELFNFPSIWHRIESGPRWRAWHSGRLQLETVSAVRQRKLTTCMKRCRRPPSRPAQRSPSDRAQVEGFLWHFFREQPGAKGARNTARVLKRMLSPIRGFILELLLLFLDSQDQRILDEDPTGLKLFQRAMQAFKLYQLRDETNPLILLLKDAAQSGEDSHTKLKEAFSAASQSVQAFYNKECCCVPRPVWQLIIRIVQAALFTILSLVFCILFWFADKERQFSQQDCQTDSCLCNDCNQQAWRRWRLEGQGSACHFGYLAMERCWIRFVVRIWRLTMVLLVMGCVFFGRGSRRSEALHVLVLLASMCHFLSHSSDLWPNPRVWMSCLFLDLADTLRLVASLLVVVRCFKDPLGPSQWDLSEHFSPTVAAVAAAMAFWLLAWLARWLCTSITFEVLMFQQHHFFNAVCIVANTILALLCFVTLSAENRQKHGKLQMHKHSELILRPIALRNLLLQLLWCSLVGAHLCMGIVQPGSFSQWSFLANILKTSAGLLHFVLLLRFADAFAAAGRRFPPVPFLVPIRQAS</sequence>
<reference evidence="2 3" key="1">
    <citation type="submission" date="2016-02" db="EMBL/GenBank/DDBJ databases">
        <title>Genome analysis of coral dinoflagellate symbionts highlights evolutionary adaptations to a symbiotic lifestyle.</title>
        <authorList>
            <person name="Aranda M."/>
            <person name="Li Y."/>
            <person name="Liew Y.J."/>
            <person name="Baumgarten S."/>
            <person name="Simakov O."/>
            <person name="Wilson M."/>
            <person name="Piel J."/>
            <person name="Ashoor H."/>
            <person name="Bougouffa S."/>
            <person name="Bajic V.B."/>
            <person name="Ryu T."/>
            <person name="Ravasi T."/>
            <person name="Bayer T."/>
            <person name="Micklem G."/>
            <person name="Kim H."/>
            <person name="Bhak J."/>
            <person name="Lajeunesse T.C."/>
            <person name="Voolstra C.R."/>
        </authorList>
    </citation>
    <scope>NUCLEOTIDE SEQUENCE [LARGE SCALE GENOMIC DNA]</scope>
    <source>
        <strain evidence="2 3">CCMP2467</strain>
    </source>
</reference>
<dbReference type="Proteomes" id="UP000186817">
    <property type="component" value="Unassembled WGS sequence"/>
</dbReference>
<proteinExistence type="predicted"/>
<feature type="transmembrane region" description="Helical" evidence="1">
    <location>
        <begin position="340"/>
        <end position="363"/>
    </location>
</feature>
<keyword evidence="1" id="KW-0472">Membrane</keyword>
<accession>A0A1Q9C9V9</accession>
<evidence type="ECO:0000313" key="2">
    <source>
        <dbReference type="EMBL" id="OLP79710.1"/>
    </source>
</evidence>
<feature type="transmembrane region" description="Helical" evidence="1">
    <location>
        <begin position="630"/>
        <end position="649"/>
    </location>
</feature>
<feature type="transmembrane region" description="Helical" evidence="1">
    <location>
        <begin position="551"/>
        <end position="573"/>
    </location>
</feature>
<dbReference type="EMBL" id="LSRX01001454">
    <property type="protein sequence ID" value="OLP79710.1"/>
    <property type="molecule type" value="Genomic_DNA"/>
</dbReference>